<keyword evidence="1" id="KW-1133">Transmembrane helix</keyword>
<gene>
    <name evidence="3" type="ORF">SAMN05421854_12458</name>
</gene>
<accession>A0A1I6B9A6</accession>
<dbReference type="PROSITE" id="PS51674">
    <property type="entry name" value="4FE4S_WBL"/>
    <property type="match status" value="1"/>
</dbReference>
<dbReference type="AlphaFoldDB" id="A0A1I6B9A6"/>
<feature type="transmembrane region" description="Helical" evidence="1">
    <location>
        <begin position="164"/>
        <end position="186"/>
    </location>
</feature>
<evidence type="ECO:0000313" key="3">
    <source>
        <dbReference type="EMBL" id="SFQ77494.1"/>
    </source>
</evidence>
<proteinExistence type="predicted"/>
<feature type="domain" description="4Fe-4S Wbl-type" evidence="2">
    <location>
        <begin position="15"/>
        <end position="78"/>
    </location>
</feature>
<feature type="transmembrane region" description="Helical" evidence="1">
    <location>
        <begin position="102"/>
        <end position="119"/>
    </location>
</feature>
<protein>
    <submittedName>
        <fullName evidence="3">Transcription factor WhiB</fullName>
    </submittedName>
</protein>
<feature type="transmembrane region" description="Helical" evidence="1">
    <location>
        <begin position="139"/>
        <end position="158"/>
    </location>
</feature>
<name>A0A1I6B9A6_9PSEU</name>
<dbReference type="Pfam" id="PF02467">
    <property type="entry name" value="Whib"/>
    <property type="match status" value="1"/>
</dbReference>
<evidence type="ECO:0000256" key="1">
    <source>
        <dbReference type="SAM" id="Phobius"/>
    </source>
</evidence>
<reference evidence="3 4" key="1">
    <citation type="submission" date="2016-10" db="EMBL/GenBank/DDBJ databases">
        <authorList>
            <person name="de Groot N.N."/>
        </authorList>
    </citation>
    <scope>NUCLEOTIDE SEQUENCE [LARGE SCALE GENOMIC DNA]</scope>
    <source>
        <strain evidence="3 4">DSM 44637</strain>
    </source>
</reference>
<evidence type="ECO:0000313" key="4">
    <source>
        <dbReference type="Proteomes" id="UP000199137"/>
    </source>
</evidence>
<sequence length="201" mass="21640">MPDDVLTNVVARDGLCFWAFERAELPELTGDDPPDRELAARLCAGCPVIDECLELDLRSAGPDTLGVWGALPDTDRRALHPVWLRRRGGEASMTLTLSPTQVLAGVAVLFALFTIWRFGARRARRAAETARAGARVVSLAGRVLFTGSAFVGVQWLVITHPGNPTLLLVVLGAPDLVAAYVLTRALTVTSLDTTRRGGGRR</sequence>
<keyword evidence="1" id="KW-0812">Transmembrane</keyword>
<evidence type="ECO:0000259" key="2">
    <source>
        <dbReference type="PROSITE" id="PS51674"/>
    </source>
</evidence>
<dbReference type="EMBL" id="FOWC01000024">
    <property type="protein sequence ID" value="SFQ77494.1"/>
    <property type="molecule type" value="Genomic_DNA"/>
</dbReference>
<dbReference type="Proteomes" id="UP000199137">
    <property type="component" value="Unassembled WGS sequence"/>
</dbReference>
<organism evidence="3 4">
    <name type="scientific">Amycolatopsis rubida</name>
    <dbReference type="NCBI Taxonomy" id="112413"/>
    <lineage>
        <taxon>Bacteria</taxon>
        <taxon>Bacillati</taxon>
        <taxon>Actinomycetota</taxon>
        <taxon>Actinomycetes</taxon>
        <taxon>Pseudonocardiales</taxon>
        <taxon>Pseudonocardiaceae</taxon>
        <taxon>Amycolatopsis</taxon>
    </lineage>
</organism>
<dbReference type="STRING" id="112413.SAMN05421854_12458"/>
<dbReference type="InterPro" id="IPR034768">
    <property type="entry name" value="4FE4S_WBL"/>
</dbReference>
<keyword evidence="1" id="KW-0472">Membrane</keyword>